<dbReference type="CDD" id="cd04905">
    <property type="entry name" value="ACT_CM-PDT"/>
    <property type="match status" value="1"/>
</dbReference>
<comment type="caution">
    <text evidence="10">The sequence shown here is derived from an EMBL/GenBank/DDBJ whole genome shotgun (WGS) entry which is preliminary data.</text>
</comment>
<proteinExistence type="predicted"/>
<dbReference type="Pfam" id="PF00800">
    <property type="entry name" value="PDT"/>
    <property type="match status" value="1"/>
</dbReference>
<comment type="catalytic activity">
    <reaction evidence="7">
        <text>prephenate + H(+) = 3-phenylpyruvate + CO2 + H2O</text>
        <dbReference type="Rhea" id="RHEA:21648"/>
        <dbReference type="ChEBI" id="CHEBI:15377"/>
        <dbReference type="ChEBI" id="CHEBI:15378"/>
        <dbReference type="ChEBI" id="CHEBI:16526"/>
        <dbReference type="ChEBI" id="CHEBI:18005"/>
        <dbReference type="ChEBI" id="CHEBI:29934"/>
        <dbReference type="EC" id="4.2.1.51"/>
    </reaction>
</comment>
<dbReference type="Gene3D" id="3.30.70.260">
    <property type="match status" value="1"/>
</dbReference>
<dbReference type="AlphaFoldDB" id="I5C3H9"/>
<dbReference type="EMBL" id="AJYA01000021">
    <property type="protein sequence ID" value="EIM76381.1"/>
    <property type="molecule type" value="Genomic_DNA"/>
</dbReference>
<dbReference type="InterPro" id="IPR002912">
    <property type="entry name" value="ACT_dom"/>
</dbReference>
<dbReference type="Proteomes" id="UP000005551">
    <property type="component" value="Unassembled WGS sequence"/>
</dbReference>
<evidence type="ECO:0000256" key="3">
    <source>
        <dbReference type="ARBA" id="ARBA00022605"/>
    </source>
</evidence>
<dbReference type="GO" id="GO:0004664">
    <property type="term" value="F:prephenate dehydratase activity"/>
    <property type="evidence" value="ECO:0007669"/>
    <property type="project" value="UniProtKB-EC"/>
</dbReference>
<feature type="domain" description="Prephenate dehydratase" evidence="8">
    <location>
        <begin position="1"/>
        <end position="86"/>
    </location>
</feature>
<keyword evidence="11" id="KW-1185">Reference proteome</keyword>
<dbReference type="SUPFAM" id="SSF53850">
    <property type="entry name" value="Periplasmic binding protein-like II"/>
    <property type="match status" value="1"/>
</dbReference>
<evidence type="ECO:0000256" key="4">
    <source>
        <dbReference type="ARBA" id="ARBA00023141"/>
    </source>
</evidence>
<dbReference type="PANTHER" id="PTHR21022">
    <property type="entry name" value="PREPHENATE DEHYDRATASE P PROTEIN"/>
    <property type="match status" value="1"/>
</dbReference>
<keyword evidence="5" id="KW-0584">Phenylalanine biosynthesis</keyword>
<dbReference type="InterPro" id="IPR045865">
    <property type="entry name" value="ACT-like_dom_sf"/>
</dbReference>
<evidence type="ECO:0000256" key="5">
    <source>
        <dbReference type="ARBA" id="ARBA00023222"/>
    </source>
</evidence>
<dbReference type="GO" id="GO:0009094">
    <property type="term" value="P:L-phenylalanine biosynthetic process"/>
    <property type="evidence" value="ECO:0007669"/>
    <property type="project" value="UniProtKB-UniPathway"/>
</dbReference>
<dbReference type="PATRIC" id="fig|1189621.3.peg.2101"/>
<name>I5C3H9_9BACT</name>
<keyword evidence="6" id="KW-0456">Lyase</keyword>
<organism evidence="10 11">
    <name type="scientific">Nitritalea halalkaliphila LW7</name>
    <dbReference type="NCBI Taxonomy" id="1189621"/>
    <lineage>
        <taxon>Bacteria</taxon>
        <taxon>Pseudomonadati</taxon>
        <taxon>Bacteroidota</taxon>
        <taxon>Cytophagia</taxon>
        <taxon>Cytophagales</taxon>
        <taxon>Cyclobacteriaceae</taxon>
        <taxon>Nitritalea</taxon>
    </lineage>
</organism>
<reference evidence="10 11" key="1">
    <citation type="submission" date="2012-05" db="EMBL/GenBank/DDBJ databases">
        <title>Genome sequence of Nitritalea halalkaliphila LW7.</title>
        <authorList>
            <person name="Jangir P.K."/>
            <person name="Singh A."/>
            <person name="Shivaji S."/>
            <person name="Sharma R."/>
        </authorList>
    </citation>
    <scope>NUCLEOTIDE SEQUENCE [LARGE SCALE GENOMIC DNA]</scope>
    <source>
        <strain evidence="10 11">LW7</strain>
    </source>
</reference>
<dbReference type="GO" id="GO:0005737">
    <property type="term" value="C:cytoplasm"/>
    <property type="evidence" value="ECO:0007669"/>
    <property type="project" value="TreeGrafter"/>
</dbReference>
<evidence type="ECO:0000256" key="1">
    <source>
        <dbReference type="ARBA" id="ARBA00004741"/>
    </source>
</evidence>
<evidence type="ECO:0000259" key="9">
    <source>
        <dbReference type="PROSITE" id="PS51671"/>
    </source>
</evidence>
<keyword evidence="4" id="KW-0057">Aromatic amino acid biosynthesis</keyword>
<dbReference type="PANTHER" id="PTHR21022:SF19">
    <property type="entry name" value="PREPHENATE DEHYDRATASE-RELATED"/>
    <property type="match status" value="1"/>
</dbReference>
<keyword evidence="3" id="KW-0028">Amino-acid biosynthesis</keyword>
<evidence type="ECO:0000259" key="8">
    <source>
        <dbReference type="PROSITE" id="PS51171"/>
    </source>
</evidence>
<dbReference type="Gene3D" id="3.40.190.10">
    <property type="entry name" value="Periplasmic binding protein-like II"/>
    <property type="match status" value="1"/>
</dbReference>
<dbReference type="PROSITE" id="PS51671">
    <property type="entry name" value="ACT"/>
    <property type="match status" value="1"/>
</dbReference>
<dbReference type="STRING" id="1189621.A3SI_10104"/>
<comment type="pathway">
    <text evidence="1">Amino-acid biosynthesis; L-phenylalanine biosynthesis; phenylpyruvate from prephenate: step 1/1.</text>
</comment>
<dbReference type="PROSITE" id="PS51171">
    <property type="entry name" value="PREPHENATE_DEHYDR_3"/>
    <property type="match status" value="1"/>
</dbReference>
<evidence type="ECO:0000256" key="2">
    <source>
        <dbReference type="ARBA" id="ARBA00013147"/>
    </source>
</evidence>
<dbReference type="SUPFAM" id="SSF55021">
    <property type="entry name" value="ACT-like"/>
    <property type="match status" value="1"/>
</dbReference>
<dbReference type="UniPathway" id="UPA00121">
    <property type="reaction ID" value="UER00345"/>
</dbReference>
<protein>
    <recommendedName>
        <fullName evidence="2">prephenate dehydratase</fullName>
        <ecNumber evidence="2">4.2.1.51</ecNumber>
    </recommendedName>
</protein>
<evidence type="ECO:0000313" key="11">
    <source>
        <dbReference type="Proteomes" id="UP000005551"/>
    </source>
</evidence>
<gene>
    <name evidence="10" type="ORF">A3SI_10104</name>
</gene>
<evidence type="ECO:0000313" key="10">
    <source>
        <dbReference type="EMBL" id="EIM76381.1"/>
    </source>
</evidence>
<evidence type="ECO:0000256" key="7">
    <source>
        <dbReference type="ARBA" id="ARBA00047848"/>
    </source>
</evidence>
<accession>I5C3H9</accession>
<dbReference type="InterPro" id="IPR001086">
    <property type="entry name" value="Preph_deHydtase"/>
</dbReference>
<dbReference type="EC" id="4.2.1.51" evidence="2"/>
<feature type="domain" description="ACT" evidence="9">
    <location>
        <begin position="113"/>
        <end position="189"/>
    </location>
</feature>
<evidence type="ECO:0000256" key="6">
    <source>
        <dbReference type="ARBA" id="ARBA00023239"/>
    </source>
</evidence>
<sequence>MQHIREVRSHPMALLQCQAFFAQHPHLRPQADTDTATVAKRIRQQQLRGVAAIASEVAASIYDLQILASHIQTVKENYTRFVIVSARSRTLPKAWQLGLGLHPQQQKRALKTSLKVAMPNSPGILARLLSHIADAGADLSKIQSVPLIQKPWEYAFFMDLCYGEPSLWEQLKADIEAHFGEVTVFGTYQNRLA</sequence>